<keyword evidence="2" id="KW-1185">Reference proteome</keyword>
<organism evidence="1 2">
    <name type="scientific">Avena sativa</name>
    <name type="common">Oat</name>
    <dbReference type="NCBI Taxonomy" id="4498"/>
    <lineage>
        <taxon>Eukaryota</taxon>
        <taxon>Viridiplantae</taxon>
        <taxon>Streptophyta</taxon>
        <taxon>Embryophyta</taxon>
        <taxon>Tracheophyta</taxon>
        <taxon>Spermatophyta</taxon>
        <taxon>Magnoliopsida</taxon>
        <taxon>Liliopsida</taxon>
        <taxon>Poales</taxon>
        <taxon>Poaceae</taxon>
        <taxon>BOP clade</taxon>
        <taxon>Pooideae</taxon>
        <taxon>Poodae</taxon>
        <taxon>Poeae</taxon>
        <taxon>Poeae Chloroplast Group 1 (Aveneae type)</taxon>
        <taxon>Aveninae</taxon>
        <taxon>Avena</taxon>
    </lineage>
</organism>
<accession>A0ACD5UGX9</accession>
<reference evidence="1" key="1">
    <citation type="submission" date="2021-05" db="EMBL/GenBank/DDBJ databases">
        <authorList>
            <person name="Scholz U."/>
            <person name="Mascher M."/>
            <person name="Fiebig A."/>
        </authorList>
    </citation>
    <scope>NUCLEOTIDE SEQUENCE [LARGE SCALE GENOMIC DNA]</scope>
</reference>
<name>A0ACD5UGX9_AVESA</name>
<proteinExistence type="predicted"/>
<dbReference type="EnsemblPlants" id="AVESA.00010b.r2.2AG0245420.1">
    <property type="protein sequence ID" value="AVESA.00010b.r2.2AG0245420.1.CDS"/>
    <property type="gene ID" value="AVESA.00010b.r2.2AG0245420"/>
</dbReference>
<reference evidence="1" key="2">
    <citation type="submission" date="2025-09" db="UniProtKB">
        <authorList>
            <consortium name="EnsemblPlants"/>
        </authorList>
    </citation>
    <scope>IDENTIFICATION</scope>
</reference>
<evidence type="ECO:0000313" key="2">
    <source>
        <dbReference type="Proteomes" id="UP001732700"/>
    </source>
</evidence>
<dbReference type="Proteomes" id="UP001732700">
    <property type="component" value="Chromosome 2A"/>
</dbReference>
<sequence length="371" mass="40302">MSVIGQVTFVGMAPSLPSLRLPLLLIVCAMLHPSAVASGGAMLMLDRFHRWMTAHGRVYPSIDEKLHRLEVYRRNVEFIEASNRESERLGYELGENEFTDLTNEEFVARYTGAAVPREDADAMDDGMGTIITTLAGDVSEGSRASIVDLNALVAPPPQNFDWRDHGVVTPAKAQGGCGCCWAFATVATVESLNKIKGGQLLDLSEQELLDCNRVGQYGCKGGYIEKALNWIKAKGGVVTEATYPYQERQGQCKNVGGATRVGKITGAQRVRGEPQMKLAVLDRPVGVLFDANGAILQNWKSGIYKGPCTTKQNHAVVLVGYGVSNTGEEYWIIKNSWGAGWGQKGFFFMRRGADGAEGLCGVAVWGTYPLM</sequence>
<protein>
    <submittedName>
        <fullName evidence="1">Uncharacterized protein</fullName>
    </submittedName>
</protein>
<evidence type="ECO:0000313" key="1">
    <source>
        <dbReference type="EnsemblPlants" id="AVESA.00010b.r2.2AG0245420.1.CDS"/>
    </source>
</evidence>